<reference evidence="6 7" key="1">
    <citation type="submission" date="2018-05" db="EMBL/GenBank/DDBJ databases">
        <title>Genomic Encyclopedia of Type Strains, Phase IV (KMG-IV): sequencing the most valuable type-strain genomes for metagenomic binning, comparative biology and taxonomic classification.</title>
        <authorList>
            <person name="Goeker M."/>
        </authorList>
    </citation>
    <scope>NUCLEOTIDE SEQUENCE [LARGE SCALE GENOMIC DNA]</scope>
    <source>
        <strain evidence="6 7">DSM 24906</strain>
    </source>
</reference>
<evidence type="ECO:0000259" key="3">
    <source>
        <dbReference type="Pfam" id="PF01170"/>
    </source>
</evidence>
<protein>
    <submittedName>
        <fullName evidence="6">N6-adenine-specific DNA methylase</fullName>
    </submittedName>
</protein>
<dbReference type="Pfam" id="PF22020">
    <property type="entry name" value="RlmL_1st"/>
    <property type="match status" value="1"/>
</dbReference>
<evidence type="ECO:0000313" key="6">
    <source>
        <dbReference type="EMBL" id="PWJ90052.1"/>
    </source>
</evidence>
<dbReference type="InterPro" id="IPR002052">
    <property type="entry name" value="DNA_methylase_N6_adenine_CS"/>
</dbReference>
<proteinExistence type="predicted"/>
<evidence type="ECO:0000256" key="1">
    <source>
        <dbReference type="ARBA" id="ARBA00022603"/>
    </source>
</evidence>
<dbReference type="RefSeq" id="WP_109605253.1">
    <property type="nucleotide sequence ID" value="NZ_JAMHJO010000017.1"/>
</dbReference>
<accession>A0AA45HI47</accession>
<feature type="domain" description="THUMP" evidence="4">
    <location>
        <begin position="66"/>
        <end position="151"/>
    </location>
</feature>
<dbReference type="Gene3D" id="3.30.2130.30">
    <property type="match status" value="1"/>
</dbReference>
<dbReference type="GO" id="GO:0008990">
    <property type="term" value="F:rRNA (guanine-N2-)-methyltransferase activity"/>
    <property type="evidence" value="ECO:0007669"/>
    <property type="project" value="TreeGrafter"/>
</dbReference>
<organism evidence="6 7">
    <name type="scientific">Oceanotoga teriensis</name>
    <dbReference type="NCBI Taxonomy" id="515440"/>
    <lineage>
        <taxon>Bacteria</taxon>
        <taxon>Thermotogati</taxon>
        <taxon>Thermotogota</taxon>
        <taxon>Thermotogae</taxon>
        <taxon>Petrotogales</taxon>
        <taxon>Petrotogaceae</taxon>
        <taxon>Oceanotoga</taxon>
    </lineage>
</organism>
<dbReference type="GO" id="GO:0070043">
    <property type="term" value="F:rRNA (guanine-N7-)-methyltransferase activity"/>
    <property type="evidence" value="ECO:0007669"/>
    <property type="project" value="TreeGrafter"/>
</dbReference>
<dbReference type="AlphaFoldDB" id="A0AA45HI47"/>
<feature type="domain" description="Ribosomal RNA large subunit methyltransferase K/L-like methyltransferase" evidence="3">
    <location>
        <begin position="160"/>
        <end position="361"/>
    </location>
</feature>
<evidence type="ECO:0000256" key="2">
    <source>
        <dbReference type="ARBA" id="ARBA00022679"/>
    </source>
</evidence>
<name>A0AA45HI47_9BACT</name>
<dbReference type="PANTHER" id="PTHR47313:SF1">
    <property type="entry name" value="RIBOSOMAL RNA LARGE SUBUNIT METHYLTRANSFERASE K_L"/>
    <property type="match status" value="1"/>
</dbReference>
<dbReference type="CDD" id="cd11715">
    <property type="entry name" value="THUMP_AdoMetMT"/>
    <property type="match status" value="1"/>
</dbReference>
<evidence type="ECO:0000259" key="5">
    <source>
        <dbReference type="Pfam" id="PF22020"/>
    </source>
</evidence>
<gene>
    <name evidence="6" type="ORF">C7380_11340</name>
</gene>
<dbReference type="Proteomes" id="UP000245921">
    <property type="component" value="Unassembled WGS sequence"/>
</dbReference>
<feature type="domain" description="RlmL ferredoxin-like" evidence="5">
    <location>
        <begin position="2"/>
        <end position="57"/>
    </location>
</feature>
<sequence>MKLVALFNAGLEKLVKNELKSNGINSMENSRGMIFFDGDLDLIYKLNLNSRLIEKILICVGEFKAETYDELFDNIYSLNWYDFIKKDDGVIINKISSKRSKLFSEKTIQSIVQKAIYKKLMDKYSLNYIQENSKINIRIYSFKDNFMILLDTTGIPLSKRGYRKLISQAPLKETLAASLLFFSHWKRKYPLYDPFCGSGTIPIEAASYAFNIPPGINRNFDFSLLKNFDVDLFNIIKKDLKGKINTSYEINIFGSDKEQHMIETSFKNSEYYEINDKINFYKCSMEEIRNKGFDFGYVISNPPYGERYRDSNYAIKIYEQMRFFHKEFKNWNYCFITSRDDFEKHFNLKATFKKGISNGKMNNIIYYFK</sequence>
<keyword evidence="2" id="KW-0808">Transferase</keyword>
<dbReference type="InterPro" id="IPR000241">
    <property type="entry name" value="RlmKL-like_Mtase"/>
</dbReference>
<comment type="caution">
    <text evidence="6">The sequence shown here is derived from an EMBL/GenBank/DDBJ whole genome shotgun (WGS) entry which is preliminary data.</text>
</comment>
<dbReference type="InterPro" id="IPR053943">
    <property type="entry name" value="RlmKL-like_Mtase_CS"/>
</dbReference>
<dbReference type="Pfam" id="PF02926">
    <property type="entry name" value="THUMP"/>
    <property type="match status" value="1"/>
</dbReference>
<dbReference type="Gene3D" id="3.40.50.150">
    <property type="entry name" value="Vaccinia Virus protein VP39"/>
    <property type="match status" value="1"/>
</dbReference>
<dbReference type="InterPro" id="IPR004114">
    <property type="entry name" value="THUMP_dom"/>
</dbReference>
<keyword evidence="7" id="KW-1185">Reference proteome</keyword>
<evidence type="ECO:0000313" key="7">
    <source>
        <dbReference type="Proteomes" id="UP000245921"/>
    </source>
</evidence>
<dbReference type="EMBL" id="QGGI01000013">
    <property type="protein sequence ID" value="PWJ90052.1"/>
    <property type="molecule type" value="Genomic_DNA"/>
</dbReference>
<dbReference type="SUPFAM" id="SSF53335">
    <property type="entry name" value="S-adenosyl-L-methionine-dependent methyltransferases"/>
    <property type="match status" value="1"/>
</dbReference>
<dbReference type="InterPro" id="IPR054170">
    <property type="entry name" value="RlmL_1st"/>
</dbReference>
<dbReference type="PROSITE" id="PS01261">
    <property type="entry name" value="UPF0020"/>
    <property type="match status" value="1"/>
</dbReference>
<dbReference type="PANTHER" id="PTHR47313">
    <property type="entry name" value="RIBOSOMAL RNA LARGE SUBUNIT METHYLTRANSFERASE K/L"/>
    <property type="match status" value="1"/>
</dbReference>
<dbReference type="GO" id="GO:0003723">
    <property type="term" value="F:RNA binding"/>
    <property type="evidence" value="ECO:0007669"/>
    <property type="project" value="InterPro"/>
</dbReference>
<dbReference type="Pfam" id="PF01170">
    <property type="entry name" value="UPF0020"/>
    <property type="match status" value="1"/>
</dbReference>
<dbReference type="PROSITE" id="PS00092">
    <property type="entry name" value="N6_MTASE"/>
    <property type="match status" value="1"/>
</dbReference>
<dbReference type="InterPro" id="IPR029063">
    <property type="entry name" value="SAM-dependent_MTases_sf"/>
</dbReference>
<keyword evidence="1 6" id="KW-0489">Methyltransferase</keyword>
<evidence type="ECO:0000259" key="4">
    <source>
        <dbReference type="Pfam" id="PF02926"/>
    </source>
</evidence>